<feature type="compositionally biased region" description="Pro residues" evidence="6">
    <location>
        <begin position="539"/>
        <end position="567"/>
    </location>
</feature>
<dbReference type="EMBL" id="MSFN02000004">
    <property type="protein sequence ID" value="PTU20698.1"/>
    <property type="molecule type" value="Genomic_DNA"/>
</dbReference>
<dbReference type="PROSITE" id="PS50048">
    <property type="entry name" value="ZN2_CY6_FUNGAL_2"/>
    <property type="match status" value="1"/>
</dbReference>
<evidence type="ECO:0000256" key="5">
    <source>
        <dbReference type="ARBA" id="ARBA00023242"/>
    </source>
</evidence>
<dbReference type="PANTHER" id="PTHR47785:SF6">
    <property type="entry name" value="ZN(II)2CYS6 TRANSCRIPTION FACTOR (EUROFUNG)"/>
    <property type="match status" value="1"/>
</dbReference>
<keyword evidence="3" id="KW-0238">DNA-binding</keyword>
<evidence type="ECO:0000256" key="3">
    <source>
        <dbReference type="ARBA" id="ARBA00023125"/>
    </source>
</evidence>
<comment type="caution">
    <text evidence="8">The sequence shown here is derived from an EMBL/GenBank/DDBJ whole genome shotgun (WGS) entry which is preliminary data.</text>
</comment>
<dbReference type="OrthoDB" id="6133115at2759"/>
<name>A0A2T5LWN2_9EURO</name>
<dbReference type="GO" id="GO:0003677">
    <property type="term" value="F:DNA binding"/>
    <property type="evidence" value="ECO:0007669"/>
    <property type="project" value="UniProtKB-KW"/>
</dbReference>
<dbReference type="InterPro" id="IPR053181">
    <property type="entry name" value="EcdB-like_regulator"/>
</dbReference>
<protein>
    <recommendedName>
        <fullName evidence="7">Zn(2)-C6 fungal-type domain-containing protein</fullName>
    </recommendedName>
</protein>
<dbReference type="Pfam" id="PF04082">
    <property type="entry name" value="Fungal_trans"/>
    <property type="match status" value="1"/>
</dbReference>
<dbReference type="Proteomes" id="UP000244073">
    <property type="component" value="Unassembled WGS sequence"/>
</dbReference>
<feature type="region of interest" description="Disordered" evidence="6">
    <location>
        <begin position="1"/>
        <end position="49"/>
    </location>
</feature>
<feature type="region of interest" description="Disordered" evidence="6">
    <location>
        <begin position="523"/>
        <end position="569"/>
    </location>
</feature>
<dbReference type="RefSeq" id="XP_040752090.1">
    <property type="nucleotide sequence ID" value="XM_040894671.1"/>
</dbReference>
<evidence type="ECO:0000259" key="7">
    <source>
        <dbReference type="PROSITE" id="PS50048"/>
    </source>
</evidence>
<keyword evidence="1" id="KW-0479">Metal-binding</keyword>
<gene>
    <name evidence="8" type="ORF">P175DRAFT_0458287</name>
</gene>
<dbReference type="Pfam" id="PF00172">
    <property type="entry name" value="Zn_clus"/>
    <property type="match status" value="1"/>
</dbReference>
<dbReference type="InterPro" id="IPR007219">
    <property type="entry name" value="XnlR_reg_dom"/>
</dbReference>
<evidence type="ECO:0000256" key="2">
    <source>
        <dbReference type="ARBA" id="ARBA00023015"/>
    </source>
</evidence>
<dbReference type="GeneID" id="63811553"/>
<dbReference type="VEuPathDB" id="FungiDB:P175DRAFT_0458287"/>
<dbReference type="AlphaFoldDB" id="A0A2T5LWN2"/>
<feature type="compositionally biased region" description="Basic and acidic residues" evidence="6">
    <location>
        <begin position="1"/>
        <end position="10"/>
    </location>
</feature>
<accession>A0A2T5LWN2</accession>
<evidence type="ECO:0000256" key="1">
    <source>
        <dbReference type="ARBA" id="ARBA00022723"/>
    </source>
</evidence>
<proteinExistence type="predicted"/>
<evidence type="ECO:0000256" key="6">
    <source>
        <dbReference type="SAM" id="MobiDB-lite"/>
    </source>
</evidence>
<dbReference type="PANTHER" id="PTHR47785">
    <property type="entry name" value="ZN(II)2CYS6 TRANSCRIPTION FACTOR (EUROFUNG)-RELATED-RELATED"/>
    <property type="match status" value="1"/>
</dbReference>
<dbReference type="GO" id="GO:0000981">
    <property type="term" value="F:DNA-binding transcription factor activity, RNA polymerase II-specific"/>
    <property type="evidence" value="ECO:0007669"/>
    <property type="project" value="InterPro"/>
</dbReference>
<reference evidence="8 9" key="1">
    <citation type="journal article" date="2018" name="Proc. Natl. Acad. Sci. U.S.A.">
        <title>Linking secondary metabolites to gene clusters through genome sequencing of six diverse Aspergillus species.</title>
        <authorList>
            <person name="Kaerboelling I."/>
            <person name="Vesth T.C."/>
            <person name="Frisvad J.C."/>
            <person name="Nybo J.L."/>
            <person name="Theobald S."/>
            <person name="Kuo A."/>
            <person name="Bowyer P."/>
            <person name="Matsuda Y."/>
            <person name="Mondo S."/>
            <person name="Lyhne E.K."/>
            <person name="Kogle M.E."/>
            <person name="Clum A."/>
            <person name="Lipzen A."/>
            <person name="Salamov A."/>
            <person name="Ngan C.Y."/>
            <person name="Daum C."/>
            <person name="Chiniquy J."/>
            <person name="Barry K."/>
            <person name="LaButti K."/>
            <person name="Haridas S."/>
            <person name="Simmons B.A."/>
            <person name="Magnuson J.K."/>
            <person name="Mortensen U.H."/>
            <person name="Larsen T.O."/>
            <person name="Grigoriev I.V."/>
            <person name="Baker S.E."/>
            <person name="Andersen M.R."/>
        </authorList>
    </citation>
    <scope>NUCLEOTIDE SEQUENCE [LARGE SCALE GENOMIC DNA]</scope>
    <source>
        <strain evidence="8 9">IBT 24754</strain>
    </source>
</reference>
<sequence length="705" mass="78997">MSKRPYDDSRAPAGSPPSEHISRDSPPPPATTSLLPIPDAQSSAGSAKKPRTFIATVACETCRLKKTRCDESRPKCGLCKALGLECVYNERKTSKRDHSLTLIMSTLHRLETKLENLPRNVRNEIQSLQDPVSRAPLPSNPQLSTGTPLSVEPEEEEAFELDERPNAVNADGQVSISFSQHGVVLWPGAREILPKRLLEAHEKLGQNYVIDMEMNRPPLPMYIYPFPPQAGGDDWLEMLPLAMIKGLSNAFFATFNPFTPILDKNFYFALTLGAVMESGFGYTMDSCLVLSILALGCLAVHAHQEGDYPLPGTTTQTGRFEPPDWMPVVQEDPPGLRFFNEARRRIGFLMCDNDLQSCQFYLLSSVYYSQILRPMDSWAMIHRAATGCLSILTNHDVNFESWEGDMKSRVYWTCLMNETILVQELHLPPSGLARFEEIVPLPKFIIGLETLGRFSSPDDDIDDSFFQYHFLAQVAHRIILTRIRHSLYFYSDSGTFPLPAINAELHHQLAQWRLNLPPALKFRSPSPSPSPSPSLSSPAPSPMPISPHPINPSTAPPPPPPPPPRRPLSPAVAVSEAMLRGRLLIAKFHISRPYLYKALRIPHALSDDDIAQIRSGLHNAMDWPVIGGIFTTMKSCIPIKFAFCSQFFGQILLFYCIAHSPEPRLRNTLPVGWERWNQEMMRFLEDCAPYSPAVAKDLELLLLLL</sequence>
<keyword evidence="4" id="KW-0804">Transcription</keyword>
<dbReference type="GO" id="GO:0008270">
    <property type="term" value="F:zinc ion binding"/>
    <property type="evidence" value="ECO:0007669"/>
    <property type="project" value="InterPro"/>
</dbReference>
<keyword evidence="5" id="KW-0539">Nucleus</keyword>
<evidence type="ECO:0000256" key="4">
    <source>
        <dbReference type="ARBA" id="ARBA00023163"/>
    </source>
</evidence>
<dbReference type="InterPro" id="IPR001138">
    <property type="entry name" value="Zn2Cys6_DnaBD"/>
</dbReference>
<dbReference type="GO" id="GO:0006351">
    <property type="term" value="P:DNA-templated transcription"/>
    <property type="evidence" value="ECO:0007669"/>
    <property type="project" value="InterPro"/>
</dbReference>
<evidence type="ECO:0000313" key="9">
    <source>
        <dbReference type="Proteomes" id="UP000244073"/>
    </source>
</evidence>
<dbReference type="SUPFAM" id="SSF57701">
    <property type="entry name" value="Zn2/Cys6 DNA-binding domain"/>
    <property type="match status" value="1"/>
</dbReference>
<dbReference type="PROSITE" id="PS00463">
    <property type="entry name" value="ZN2_CY6_FUNGAL_1"/>
    <property type="match status" value="1"/>
</dbReference>
<dbReference type="CDD" id="cd12148">
    <property type="entry name" value="fungal_TF_MHR"/>
    <property type="match status" value="1"/>
</dbReference>
<dbReference type="SMART" id="SM00066">
    <property type="entry name" value="GAL4"/>
    <property type="match status" value="1"/>
</dbReference>
<organism evidence="8 9">
    <name type="scientific">Aspergillus ochraceoroseus IBT 24754</name>
    <dbReference type="NCBI Taxonomy" id="1392256"/>
    <lineage>
        <taxon>Eukaryota</taxon>
        <taxon>Fungi</taxon>
        <taxon>Dikarya</taxon>
        <taxon>Ascomycota</taxon>
        <taxon>Pezizomycotina</taxon>
        <taxon>Eurotiomycetes</taxon>
        <taxon>Eurotiomycetidae</taxon>
        <taxon>Eurotiales</taxon>
        <taxon>Aspergillaceae</taxon>
        <taxon>Aspergillus</taxon>
        <taxon>Aspergillus subgen. Nidulantes</taxon>
    </lineage>
</organism>
<dbReference type="Gene3D" id="4.10.240.10">
    <property type="entry name" value="Zn(2)-C6 fungal-type DNA-binding domain"/>
    <property type="match status" value="1"/>
</dbReference>
<feature type="domain" description="Zn(2)-C6 fungal-type" evidence="7">
    <location>
        <begin position="58"/>
        <end position="88"/>
    </location>
</feature>
<dbReference type="InterPro" id="IPR036864">
    <property type="entry name" value="Zn2-C6_fun-type_DNA-bd_sf"/>
</dbReference>
<feature type="region of interest" description="Disordered" evidence="6">
    <location>
        <begin position="128"/>
        <end position="156"/>
    </location>
</feature>
<dbReference type="CDD" id="cd00067">
    <property type="entry name" value="GAL4"/>
    <property type="match status" value="1"/>
</dbReference>
<evidence type="ECO:0000313" key="8">
    <source>
        <dbReference type="EMBL" id="PTU20698.1"/>
    </source>
</evidence>
<keyword evidence="2" id="KW-0805">Transcription regulation</keyword>